<feature type="region of interest" description="Disordered" evidence="5">
    <location>
        <begin position="484"/>
        <end position="549"/>
    </location>
</feature>
<evidence type="ECO:0000313" key="7">
    <source>
        <dbReference type="EMBL" id="PFH34348.1"/>
    </source>
</evidence>
<protein>
    <submittedName>
        <fullName evidence="7">Putative splicing factor</fullName>
    </submittedName>
</protein>
<feature type="compositionally biased region" description="Basic and acidic residues" evidence="5">
    <location>
        <begin position="503"/>
        <end position="515"/>
    </location>
</feature>
<accession>A0A2A9M7A6</accession>
<dbReference type="InterPro" id="IPR012677">
    <property type="entry name" value="Nucleotide-bd_a/b_plait_sf"/>
</dbReference>
<evidence type="ECO:0000256" key="3">
    <source>
        <dbReference type="ARBA" id="ARBA00023187"/>
    </source>
</evidence>
<evidence type="ECO:0000256" key="4">
    <source>
        <dbReference type="PROSITE-ProRule" id="PRU00176"/>
    </source>
</evidence>
<keyword evidence="2 4" id="KW-0694">RNA-binding</keyword>
<dbReference type="InterPro" id="IPR035979">
    <property type="entry name" value="RBD_domain_sf"/>
</dbReference>
<dbReference type="AlphaFoldDB" id="A0A2A9M7A6"/>
<dbReference type="PROSITE" id="PS50102">
    <property type="entry name" value="RRM"/>
    <property type="match status" value="1"/>
</dbReference>
<feature type="compositionally biased region" description="Basic and acidic residues" evidence="5">
    <location>
        <begin position="9"/>
        <end position="19"/>
    </location>
</feature>
<dbReference type="PANTHER" id="PTHR23139">
    <property type="entry name" value="RNA-BINDING PROTEIN"/>
    <property type="match status" value="1"/>
</dbReference>
<dbReference type="OrthoDB" id="331991at2759"/>
<dbReference type="Proteomes" id="UP000224006">
    <property type="component" value="Unassembled WGS sequence"/>
</dbReference>
<keyword evidence="8" id="KW-1185">Reference proteome</keyword>
<dbReference type="GO" id="GO:0006397">
    <property type="term" value="P:mRNA processing"/>
    <property type="evidence" value="ECO:0007669"/>
    <property type="project" value="UniProtKB-KW"/>
</dbReference>
<name>A0A2A9M7A6_BESBE</name>
<dbReference type="GeneID" id="40312426"/>
<sequence>MATNFEGKMYCDKDQEWHPTPRGVCRGLSPTSPPHREPGSSDSRSPKPGSRELITASHASVGGLALLLKVIVFTILLSENLREQAVAKRARRYETIQKYCKTSEGDQQVFWDGFQWVRKTDREGQLFYDQQMNATRRTRRLHVGNLPLHLEEASEDDFKRHLWHVMRLNNACSDTVACPILHVWFARDRGGNYGFVEMASVEEAHAALRLDGMLWHGSPIRINRPTDWKNTIAEDTVLGALAGASGLALAESLAAAAQQAAATGNDIGLISLISSLPEGQREAALDLVAKHTEAQRANRLPVDLIQSQIQADLLCGQPSRIVHISCPSKIERDEEYDEVLNDILTECNKYGHALAALIIRPKLEEYLPSATVGDVYLEYASCIQADHIIMTFSGRMYDGKPLQLQRFNDLAWRQTFQQHAKKLLSQVFEKALEGCRPAPGASMQNVELVASEASGGNSAQIAACTAGASAALALLNCGPQTISPRISTVPYGPQPRPATEPSPEARTEETGDPPKELPSAEDTADHEDCGVPLAGSVAARSSVSTTCSQ</sequence>
<evidence type="ECO:0000256" key="1">
    <source>
        <dbReference type="ARBA" id="ARBA00022664"/>
    </source>
</evidence>
<dbReference type="EMBL" id="NWUJ01000007">
    <property type="protein sequence ID" value="PFH34348.1"/>
    <property type="molecule type" value="Genomic_DNA"/>
</dbReference>
<reference evidence="7 8" key="1">
    <citation type="submission" date="2017-09" db="EMBL/GenBank/DDBJ databases">
        <title>Genome sequencing of Besnoitia besnoiti strain Bb-Ger1.</title>
        <authorList>
            <person name="Schares G."/>
            <person name="Venepally P."/>
            <person name="Lorenzi H.A."/>
        </authorList>
    </citation>
    <scope>NUCLEOTIDE SEQUENCE [LARGE SCALE GENOMIC DNA]</scope>
    <source>
        <strain evidence="7 8">Bb-Ger1</strain>
    </source>
</reference>
<dbReference type="SMART" id="SM00360">
    <property type="entry name" value="RRM"/>
    <property type="match status" value="1"/>
</dbReference>
<dbReference type="KEGG" id="bbes:BESB_075000"/>
<feature type="compositionally biased region" description="Polar residues" evidence="5">
    <location>
        <begin position="539"/>
        <end position="549"/>
    </location>
</feature>
<proteinExistence type="predicted"/>
<evidence type="ECO:0000256" key="5">
    <source>
        <dbReference type="SAM" id="MobiDB-lite"/>
    </source>
</evidence>
<comment type="caution">
    <text evidence="7">The sequence shown here is derived from an EMBL/GenBank/DDBJ whole genome shotgun (WGS) entry which is preliminary data.</text>
</comment>
<dbReference type="GO" id="GO:0003723">
    <property type="term" value="F:RNA binding"/>
    <property type="evidence" value="ECO:0007669"/>
    <property type="project" value="UniProtKB-UniRule"/>
</dbReference>
<dbReference type="InterPro" id="IPR000504">
    <property type="entry name" value="RRM_dom"/>
</dbReference>
<keyword evidence="1" id="KW-0507">mRNA processing</keyword>
<evidence type="ECO:0000313" key="8">
    <source>
        <dbReference type="Proteomes" id="UP000224006"/>
    </source>
</evidence>
<feature type="region of interest" description="Disordered" evidence="5">
    <location>
        <begin position="1"/>
        <end position="51"/>
    </location>
</feature>
<dbReference type="Gene3D" id="3.30.70.330">
    <property type="match status" value="2"/>
</dbReference>
<dbReference type="RefSeq" id="XP_029218357.1">
    <property type="nucleotide sequence ID" value="XM_029365873.1"/>
</dbReference>
<evidence type="ECO:0000259" key="6">
    <source>
        <dbReference type="PROSITE" id="PS50102"/>
    </source>
</evidence>
<keyword evidence="3" id="KW-0508">mRNA splicing</keyword>
<dbReference type="SUPFAM" id="SSF54928">
    <property type="entry name" value="RNA-binding domain, RBD"/>
    <property type="match status" value="1"/>
</dbReference>
<organism evidence="7 8">
    <name type="scientific">Besnoitia besnoiti</name>
    <name type="common">Apicomplexan protozoan</name>
    <dbReference type="NCBI Taxonomy" id="94643"/>
    <lineage>
        <taxon>Eukaryota</taxon>
        <taxon>Sar</taxon>
        <taxon>Alveolata</taxon>
        <taxon>Apicomplexa</taxon>
        <taxon>Conoidasida</taxon>
        <taxon>Coccidia</taxon>
        <taxon>Eucoccidiorida</taxon>
        <taxon>Eimeriorina</taxon>
        <taxon>Sarcocystidae</taxon>
        <taxon>Besnoitia</taxon>
    </lineage>
</organism>
<dbReference type="CDD" id="cd12232">
    <property type="entry name" value="RRM3_U2AF65"/>
    <property type="match status" value="1"/>
</dbReference>
<dbReference type="STRING" id="94643.A0A2A9M7A6"/>
<dbReference type="GO" id="GO:0008380">
    <property type="term" value="P:RNA splicing"/>
    <property type="evidence" value="ECO:0007669"/>
    <property type="project" value="UniProtKB-KW"/>
</dbReference>
<evidence type="ECO:0000256" key="2">
    <source>
        <dbReference type="ARBA" id="ARBA00022884"/>
    </source>
</evidence>
<gene>
    <name evidence="7" type="ORF">BESB_075000</name>
</gene>
<dbReference type="VEuPathDB" id="ToxoDB:BESB_075000"/>
<feature type="domain" description="RRM" evidence="6">
    <location>
        <begin position="139"/>
        <end position="227"/>
    </location>
</feature>